<dbReference type="AlphaFoldDB" id="A0A286UTD5"/>
<gene>
    <name evidence="1" type="ORF">PNOK_0277100</name>
</gene>
<organism evidence="1 2">
    <name type="scientific">Pyrrhoderma noxium</name>
    <dbReference type="NCBI Taxonomy" id="2282107"/>
    <lineage>
        <taxon>Eukaryota</taxon>
        <taxon>Fungi</taxon>
        <taxon>Dikarya</taxon>
        <taxon>Basidiomycota</taxon>
        <taxon>Agaricomycotina</taxon>
        <taxon>Agaricomycetes</taxon>
        <taxon>Hymenochaetales</taxon>
        <taxon>Hymenochaetaceae</taxon>
        <taxon>Pyrrhoderma</taxon>
    </lineage>
</organism>
<dbReference type="InParanoid" id="A0A286UTD5"/>
<dbReference type="EMBL" id="NBII01000002">
    <property type="protein sequence ID" value="PAV22814.1"/>
    <property type="molecule type" value="Genomic_DNA"/>
</dbReference>
<accession>A0A286UTD5</accession>
<name>A0A286UTD5_9AGAM</name>
<sequence length="111" mass="13164">MAFVFDAVNLEQNAWWYGVLLLEKDINWELVESVWRAPIILPSFFSFIRSFFPSRKGRKRQSFGDQYQGTALCIVRFKTRTYSTRLTSILYIYRTWLVVGCTLYQHTPVLP</sequence>
<evidence type="ECO:0000313" key="2">
    <source>
        <dbReference type="Proteomes" id="UP000217199"/>
    </source>
</evidence>
<dbReference type="Proteomes" id="UP000217199">
    <property type="component" value="Unassembled WGS sequence"/>
</dbReference>
<keyword evidence="2" id="KW-1185">Reference proteome</keyword>
<evidence type="ECO:0000313" key="1">
    <source>
        <dbReference type="EMBL" id="PAV22814.1"/>
    </source>
</evidence>
<protein>
    <submittedName>
        <fullName evidence="1">Uncharacterized protein</fullName>
    </submittedName>
</protein>
<proteinExistence type="predicted"/>
<reference evidence="1 2" key="1">
    <citation type="journal article" date="2017" name="Mol. Ecol.">
        <title>Comparative and population genomic landscape of Phellinus noxius: A hypervariable fungus causing root rot in trees.</title>
        <authorList>
            <person name="Chung C.L."/>
            <person name="Lee T.J."/>
            <person name="Akiba M."/>
            <person name="Lee H.H."/>
            <person name="Kuo T.H."/>
            <person name="Liu D."/>
            <person name="Ke H.M."/>
            <person name="Yokoi T."/>
            <person name="Roa M.B."/>
            <person name="Lu M.J."/>
            <person name="Chang Y.Y."/>
            <person name="Ann P.J."/>
            <person name="Tsai J.N."/>
            <person name="Chen C.Y."/>
            <person name="Tzean S.S."/>
            <person name="Ota Y."/>
            <person name="Hattori T."/>
            <person name="Sahashi N."/>
            <person name="Liou R.F."/>
            <person name="Kikuchi T."/>
            <person name="Tsai I.J."/>
        </authorList>
    </citation>
    <scope>NUCLEOTIDE SEQUENCE [LARGE SCALE GENOMIC DNA]</scope>
    <source>
        <strain evidence="1 2">FFPRI411160</strain>
    </source>
</reference>
<comment type="caution">
    <text evidence="1">The sequence shown here is derived from an EMBL/GenBank/DDBJ whole genome shotgun (WGS) entry which is preliminary data.</text>
</comment>